<reference evidence="6 7" key="1">
    <citation type="journal article" date="2022" name="Front. Cell. Infect. Microbiol.">
        <title>The Genomes of Two Strains of Taenia crassiceps the Animal Model for the Study of Human Cysticercosis.</title>
        <authorList>
            <person name="Bobes R.J."/>
            <person name="Estrada K."/>
            <person name="Rios-Valencia D.G."/>
            <person name="Calderon-Gallegos A."/>
            <person name="de la Torre P."/>
            <person name="Carrero J.C."/>
            <person name="Sanchez-Flores A."/>
            <person name="Laclette J.P."/>
        </authorList>
    </citation>
    <scope>NUCLEOTIDE SEQUENCE [LARGE SCALE GENOMIC DNA]</scope>
    <source>
        <strain evidence="6">WFUcys</strain>
    </source>
</reference>
<comment type="subcellular location">
    <subcellularLocation>
        <location evidence="1">Cytoplasm</location>
    </subcellularLocation>
</comment>
<evidence type="ECO:0000313" key="7">
    <source>
        <dbReference type="Proteomes" id="UP001651158"/>
    </source>
</evidence>
<evidence type="ECO:0000256" key="4">
    <source>
        <dbReference type="SAM" id="SignalP"/>
    </source>
</evidence>
<evidence type="ECO:0000256" key="3">
    <source>
        <dbReference type="SAM" id="MobiDB-lite"/>
    </source>
</evidence>
<dbReference type="InterPro" id="IPR011705">
    <property type="entry name" value="BACK"/>
</dbReference>
<protein>
    <submittedName>
        <fullName evidence="6">BTB/POZ domain-containing protein 2</fullName>
    </submittedName>
</protein>
<dbReference type="InterPro" id="IPR012983">
    <property type="entry name" value="PHR"/>
</dbReference>
<dbReference type="PROSITE" id="PS50097">
    <property type="entry name" value="BTB"/>
    <property type="match status" value="1"/>
</dbReference>
<gene>
    <name evidence="6" type="ORF">TcWFU_007430</name>
</gene>
<feature type="chain" id="PRO_5046382342" evidence="4">
    <location>
        <begin position="17"/>
        <end position="658"/>
    </location>
</feature>
<dbReference type="InterPro" id="IPR038648">
    <property type="entry name" value="PHR_sf"/>
</dbReference>
<dbReference type="PANTHER" id="PTHR45774">
    <property type="entry name" value="BTB/POZ DOMAIN-CONTAINING"/>
    <property type="match status" value="1"/>
</dbReference>
<dbReference type="Pfam" id="PF07707">
    <property type="entry name" value="BACK"/>
    <property type="match status" value="1"/>
</dbReference>
<dbReference type="Pfam" id="PF00651">
    <property type="entry name" value="BTB"/>
    <property type="match status" value="1"/>
</dbReference>
<evidence type="ECO:0000256" key="2">
    <source>
        <dbReference type="ARBA" id="ARBA00022490"/>
    </source>
</evidence>
<keyword evidence="2" id="KW-0963">Cytoplasm</keyword>
<dbReference type="InterPro" id="IPR011333">
    <property type="entry name" value="SKP1/BTB/POZ_sf"/>
</dbReference>
<dbReference type="Gene3D" id="3.30.710.10">
    <property type="entry name" value="Potassium Channel Kv1.1, Chain A"/>
    <property type="match status" value="1"/>
</dbReference>
<feature type="region of interest" description="Disordered" evidence="3">
    <location>
        <begin position="38"/>
        <end position="58"/>
    </location>
</feature>
<dbReference type="SMART" id="SM00225">
    <property type="entry name" value="BTB"/>
    <property type="match status" value="1"/>
</dbReference>
<dbReference type="Gene3D" id="2.60.120.820">
    <property type="entry name" value="PHR domain"/>
    <property type="match status" value="1"/>
</dbReference>
<dbReference type="Pfam" id="PF08005">
    <property type="entry name" value="PHR"/>
    <property type="match status" value="1"/>
</dbReference>
<feature type="compositionally biased region" description="Low complexity" evidence="3">
    <location>
        <begin position="198"/>
        <end position="212"/>
    </location>
</feature>
<evidence type="ECO:0000259" key="5">
    <source>
        <dbReference type="PROSITE" id="PS50097"/>
    </source>
</evidence>
<evidence type="ECO:0000256" key="1">
    <source>
        <dbReference type="ARBA" id="ARBA00004496"/>
    </source>
</evidence>
<dbReference type="SMART" id="SM00875">
    <property type="entry name" value="BACK"/>
    <property type="match status" value="1"/>
</dbReference>
<feature type="domain" description="BTB" evidence="5">
    <location>
        <begin position="134"/>
        <end position="280"/>
    </location>
</feature>
<keyword evidence="7" id="KW-1185">Reference proteome</keyword>
<dbReference type="EMBL" id="JAKROA010000001">
    <property type="protein sequence ID" value="KAL5112517.1"/>
    <property type="molecule type" value="Genomic_DNA"/>
</dbReference>
<comment type="caution">
    <text evidence="6">The sequence shown here is derived from an EMBL/GenBank/DDBJ whole genome shotgun (WGS) entry which is preliminary data.</text>
</comment>
<dbReference type="InterPro" id="IPR000210">
    <property type="entry name" value="BTB/POZ_dom"/>
</dbReference>
<organism evidence="6 7">
    <name type="scientific">Taenia crassiceps</name>
    <dbReference type="NCBI Taxonomy" id="6207"/>
    <lineage>
        <taxon>Eukaryota</taxon>
        <taxon>Metazoa</taxon>
        <taxon>Spiralia</taxon>
        <taxon>Lophotrochozoa</taxon>
        <taxon>Platyhelminthes</taxon>
        <taxon>Cestoda</taxon>
        <taxon>Eucestoda</taxon>
        <taxon>Cyclophyllidea</taxon>
        <taxon>Taeniidae</taxon>
        <taxon>Taenia</taxon>
    </lineage>
</organism>
<feature type="region of interest" description="Disordered" evidence="3">
    <location>
        <begin position="180"/>
        <end position="215"/>
    </location>
</feature>
<feature type="signal peptide" evidence="4">
    <location>
        <begin position="1"/>
        <end position="16"/>
    </location>
</feature>
<dbReference type="PANTHER" id="PTHR45774:SF3">
    <property type="entry name" value="BTB (POZ) DOMAIN-CONTAINING 2B-RELATED"/>
    <property type="match status" value="1"/>
</dbReference>
<dbReference type="Proteomes" id="UP001651158">
    <property type="component" value="Unassembled WGS sequence"/>
</dbReference>
<keyword evidence="4" id="KW-0732">Signal</keyword>
<accession>A0ABR4QSD9</accession>
<proteinExistence type="predicted"/>
<dbReference type="SUPFAM" id="SSF54695">
    <property type="entry name" value="POZ domain"/>
    <property type="match status" value="1"/>
</dbReference>
<name>A0ABR4QSD9_9CEST</name>
<sequence length="658" mass="72756">MLSALFIPVFIVDVLDYLVTLDIFCAFTMSAENLGYQTPNLTEGESPAKNTAAAKNRQRSPSLLNDNFINSSGLFASSPLHFDWQSTRSCVSERVRSLFANTTLADVYFNIHYQPGCDGASTPFVHQKYSQNQSAVVTEVMVQRIPAHAFILAISSAVFEAMFYGPLSVQNTGTVSTVSASLDQKSPKYPGQPMPRQTSWPPSATTSTSQPSERMHVDSMSDIISSDIVKGAQIQPMIFNPSPSQITPNNPIEIHLDDVNPVAFANVLRFIYTDEIQIDSSNVLQTLYVAKKYAITVMERACVDFLSQAITVDNAFMLLGQANFFDEHELAQKCLEVIDKNTAKVFDTDDFLAADKDLLCSILERDTLCIREVRLFVSVINWAKSEYHRRSLEGGVSPSHCSVTCDAVPTGTDSSTVLSRSASVTTLPSLSDVPMEALRTILQPLLPHIRFPQMSIEEFADVVVPSGVLEDSMTIKIFQHFIASKTAKPELPFLKRPRCYLHGVEEAVRRFGVVDQRWDYRGTSDRIRFNVDRKIYVVGFGLYGSIHGESEYEVSIEIVHPESGVVLGSNDVTYLSDGSPNTFRVAFQEPIPLTPHVNYLACATIKGQDSYYGTGGRREVSHECSAGGKVTFQFSYAACTNNGTSVEDGQIPEIIFFV</sequence>
<evidence type="ECO:0000313" key="6">
    <source>
        <dbReference type="EMBL" id="KAL5112517.1"/>
    </source>
</evidence>
<dbReference type="Gene3D" id="1.25.40.420">
    <property type="match status" value="1"/>
</dbReference>